<reference evidence="11" key="1">
    <citation type="journal article" date="2014" name="Proc. Natl. Acad. Sci. U.S.A.">
        <title>Extensive sampling of basidiomycete genomes demonstrates inadequacy of the white-rot/brown-rot paradigm for wood decay fungi.</title>
        <authorList>
            <person name="Riley R."/>
            <person name="Salamov A.A."/>
            <person name="Brown D.W."/>
            <person name="Nagy L.G."/>
            <person name="Floudas D."/>
            <person name="Held B.W."/>
            <person name="Levasseur A."/>
            <person name="Lombard V."/>
            <person name="Morin E."/>
            <person name="Otillar R."/>
            <person name="Lindquist E.A."/>
            <person name="Sun H."/>
            <person name="LaButti K.M."/>
            <person name="Schmutz J."/>
            <person name="Jabbour D."/>
            <person name="Luo H."/>
            <person name="Baker S.E."/>
            <person name="Pisabarro A.G."/>
            <person name="Walton J.D."/>
            <person name="Blanchette R.A."/>
            <person name="Henrissat B."/>
            <person name="Martin F."/>
            <person name="Cullen D."/>
            <person name="Hibbett D.S."/>
            <person name="Grigoriev I.V."/>
        </authorList>
    </citation>
    <scope>NUCLEOTIDE SEQUENCE [LARGE SCALE GENOMIC DNA]</scope>
    <source>
        <strain evidence="11">FD-172 SS1</strain>
    </source>
</reference>
<evidence type="ECO:0000259" key="9">
    <source>
        <dbReference type="Pfam" id="PF00628"/>
    </source>
</evidence>
<dbReference type="SUPFAM" id="SSF57903">
    <property type="entry name" value="FYVE/PHD zinc finger"/>
    <property type="match status" value="1"/>
</dbReference>
<dbReference type="GO" id="GO:0008270">
    <property type="term" value="F:zinc ion binding"/>
    <property type="evidence" value="ECO:0007669"/>
    <property type="project" value="UniProtKB-KW"/>
</dbReference>
<keyword evidence="11" id="KW-1185">Reference proteome</keyword>
<dbReference type="Gene3D" id="3.30.40.10">
    <property type="entry name" value="Zinc/RING finger domain, C3HC4 (zinc finger)"/>
    <property type="match status" value="1"/>
</dbReference>
<dbReference type="OrthoDB" id="787137at2759"/>
<evidence type="ECO:0000256" key="2">
    <source>
        <dbReference type="ARBA" id="ARBA00022723"/>
    </source>
</evidence>
<dbReference type="InParanoid" id="A0A067MGG7"/>
<evidence type="ECO:0000256" key="5">
    <source>
        <dbReference type="ARBA" id="ARBA00022833"/>
    </source>
</evidence>
<dbReference type="HOGENOM" id="CLU_206080_0_0_1"/>
<evidence type="ECO:0000256" key="8">
    <source>
        <dbReference type="ARBA" id="ARBA00023242"/>
    </source>
</evidence>
<evidence type="ECO:0000256" key="4">
    <source>
        <dbReference type="ARBA" id="ARBA00022771"/>
    </source>
</evidence>
<evidence type="ECO:0000256" key="1">
    <source>
        <dbReference type="ARBA" id="ARBA00004123"/>
    </source>
</evidence>
<keyword evidence="3" id="KW-0677">Repeat</keyword>
<keyword evidence="2" id="KW-0479">Metal-binding</keyword>
<name>A0A067MGG7_BOTB1</name>
<sequence length="66" mass="7289">MLSCVSCGRSGHPTCLSIEKLVDVVRSYPWKCIECKACEICLQKGDDVSIMRPPRTARSICSCLNP</sequence>
<accession>A0A067MGG7</accession>
<evidence type="ECO:0000313" key="10">
    <source>
        <dbReference type="EMBL" id="KDQ14873.1"/>
    </source>
</evidence>
<organism evidence="10 11">
    <name type="scientific">Botryobasidium botryosum (strain FD-172 SS1)</name>
    <dbReference type="NCBI Taxonomy" id="930990"/>
    <lineage>
        <taxon>Eukaryota</taxon>
        <taxon>Fungi</taxon>
        <taxon>Dikarya</taxon>
        <taxon>Basidiomycota</taxon>
        <taxon>Agaricomycotina</taxon>
        <taxon>Agaricomycetes</taxon>
        <taxon>Cantharellales</taxon>
        <taxon>Botryobasidiaceae</taxon>
        <taxon>Botryobasidium</taxon>
    </lineage>
</organism>
<evidence type="ECO:0000256" key="3">
    <source>
        <dbReference type="ARBA" id="ARBA00022737"/>
    </source>
</evidence>
<keyword evidence="7" id="KW-0804">Transcription</keyword>
<gene>
    <name evidence="10" type="ORF">BOTBODRAFT_109416</name>
</gene>
<evidence type="ECO:0000256" key="7">
    <source>
        <dbReference type="ARBA" id="ARBA00023163"/>
    </source>
</evidence>
<feature type="domain" description="PHD-type" evidence="9">
    <location>
        <begin position="1"/>
        <end position="35"/>
    </location>
</feature>
<comment type="subcellular location">
    <subcellularLocation>
        <location evidence="1">Nucleus</location>
    </subcellularLocation>
</comment>
<keyword evidence="5" id="KW-0862">Zinc</keyword>
<dbReference type="InterPro" id="IPR019787">
    <property type="entry name" value="Znf_PHD-finger"/>
</dbReference>
<dbReference type="STRING" id="930990.A0A067MGG7"/>
<evidence type="ECO:0000313" key="11">
    <source>
        <dbReference type="Proteomes" id="UP000027195"/>
    </source>
</evidence>
<dbReference type="PANTHER" id="PTHR45888:SF4">
    <property type="entry name" value="PHD FINGER PROTEIN 10"/>
    <property type="match status" value="1"/>
</dbReference>
<dbReference type="Pfam" id="PF00628">
    <property type="entry name" value="PHD"/>
    <property type="match status" value="1"/>
</dbReference>
<dbReference type="EMBL" id="KL198035">
    <property type="protein sequence ID" value="KDQ14873.1"/>
    <property type="molecule type" value="Genomic_DNA"/>
</dbReference>
<keyword evidence="8" id="KW-0539">Nucleus</keyword>
<dbReference type="AlphaFoldDB" id="A0A067MGG7"/>
<proteinExistence type="predicted"/>
<evidence type="ECO:0000256" key="6">
    <source>
        <dbReference type="ARBA" id="ARBA00023015"/>
    </source>
</evidence>
<dbReference type="Proteomes" id="UP000027195">
    <property type="component" value="Unassembled WGS sequence"/>
</dbReference>
<dbReference type="PANTHER" id="PTHR45888">
    <property type="entry name" value="HL01030P-RELATED"/>
    <property type="match status" value="1"/>
</dbReference>
<dbReference type="InterPro" id="IPR013083">
    <property type="entry name" value="Znf_RING/FYVE/PHD"/>
</dbReference>
<protein>
    <recommendedName>
        <fullName evidence="9">PHD-type domain-containing protein</fullName>
    </recommendedName>
</protein>
<keyword evidence="4" id="KW-0863">Zinc-finger</keyword>
<dbReference type="GO" id="GO:0005634">
    <property type="term" value="C:nucleus"/>
    <property type="evidence" value="ECO:0007669"/>
    <property type="project" value="UniProtKB-SubCell"/>
</dbReference>
<dbReference type="InterPro" id="IPR011011">
    <property type="entry name" value="Znf_FYVE_PHD"/>
</dbReference>
<keyword evidence="6" id="KW-0805">Transcription regulation</keyword>